<keyword evidence="1" id="KW-1133">Transmembrane helix</keyword>
<name>A0AAD9TNI3_9ROSI</name>
<proteinExistence type="predicted"/>
<organism evidence="2 3">
    <name type="scientific">Dipteronia dyeriana</name>
    <dbReference type="NCBI Taxonomy" id="168575"/>
    <lineage>
        <taxon>Eukaryota</taxon>
        <taxon>Viridiplantae</taxon>
        <taxon>Streptophyta</taxon>
        <taxon>Embryophyta</taxon>
        <taxon>Tracheophyta</taxon>
        <taxon>Spermatophyta</taxon>
        <taxon>Magnoliopsida</taxon>
        <taxon>eudicotyledons</taxon>
        <taxon>Gunneridae</taxon>
        <taxon>Pentapetalae</taxon>
        <taxon>rosids</taxon>
        <taxon>malvids</taxon>
        <taxon>Sapindales</taxon>
        <taxon>Sapindaceae</taxon>
        <taxon>Hippocastanoideae</taxon>
        <taxon>Acereae</taxon>
        <taxon>Dipteronia</taxon>
    </lineage>
</organism>
<accession>A0AAD9TNI3</accession>
<dbReference type="EMBL" id="JANJYI010000008">
    <property type="protein sequence ID" value="KAK2639072.1"/>
    <property type="molecule type" value="Genomic_DNA"/>
</dbReference>
<protein>
    <submittedName>
        <fullName evidence="2">Uncharacterized protein</fullName>
    </submittedName>
</protein>
<comment type="caution">
    <text evidence="2">The sequence shown here is derived from an EMBL/GenBank/DDBJ whole genome shotgun (WGS) entry which is preliminary data.</text>
</comment>
<evidence type="ECO:0000256" key="1">
    <source>
        <dbReference type="SAM" id="Phobius"/>
    </source>
</evidence>
<dbReference type="AlphaFoldDB" id="A0AAD9TNI3"/>
<feature type="transmembrane region" description="Helical" evidence="1">
    <location>
        <begin position="20"/>
        <end position="53"/>
    </location>
</feature>
<keyword evidence="1" id="KW-0472">Membrane</keyword>
<sequence length="165" mass="18723">MVPQLPFVSPPADIPLLFTLMTALGLVIVILFCVMAICMIATSFITIIIYVICNYVFWPWFDRYERDIEQLGRVSPQSRMMIITNRDNVFGGEAFRNQVVEKMLPPLVFRSKETLFSCGDCSICLDDYKDGDLCIIYPHQSGVAPGYVNIPRSYNEVSKSNVVVH</sequence>
<keyword evidence="3" id="KW-1185">Reference proteome</keyword>
<keyword evidence="1" id="KW-0812">Transmembrane</keyword>
<dbReference type="Proteomes" id="UP001280121">
    <property type="component" value="Unassembled WGS sequence"/>
</dbReference>
<gene>
    <name evidence="2" type="ORF">Ddye_026867</name>
</gene>
<evidence type="ECO:0000313" key="3">
    <source>
        <dbReference type="Proteomes" id="UP001280121"/>
    </source>
</evidence>
<reference evidence="2" key="1">
    <citation type="journal article" date="2023" name="Plant J.">
        <title>Genome sequences and population genomics provide insights into the demographic history, inbreeding, and mutation load of two 'living fossil' tree species of Dipteronia.</title>
        <authorList>
            <person name="Feng Y."/>
            <person name="Comes H.P."/>
            <person name="Chen J."/>
            <person name="Zhu S."/>
            <person name="Lu R."/>
            <person name="Zhang X."/>
            <person name="Li P."/>
            <person name="Qiu J."/>
            <person name="Olsen K.M."/>
            <person name="Qiu Y."/>
        </authorList>
    </citation>
    <scope>NUCLEOTIDE SEQUENCE</scope>
    <source>
        <strain evidence="2">KIB01</strain>
    </source>
</reference>
<evidence type="ECO:0000313" key="2">
    <source>
        <dbReference type="EMBL" id="KAK2639072.1"/>
    </source>
</evidence>